<dbReference type="Proteomes" id="UP000619788">
    <property type="component" value="Unassembled WGS sequence"/>
</dbReference>
<evidence type="ECO:0000256" key="1">
    <source>
        <dbReference type="SAM" id="MobiDB-lite"/>
    </source>
</evidence>
<feature type="transmembrane region" description="Helical" evidence="2">
    <location>
        <begin position="87"/>
        <end position="107"/>
    </location>
</feature>
<reference evidence="3 4" key="1">
    <citation type="submission" date="2021-01" db="EMBL/GenBank/DDBJ databases">
        <title>Whole genome shotgun sequence of Planobispora siamensis NBRC 107568.</title>
        <authorList>
            <person name="Komaki H."/>
            <person name="Tamura T."/>
        </authorList>
    </citation>
    <scope>NUCLEOTIDE SEQUENCE [LARGE SCALE GENOMIC DNA]</scope>
    <source>
        <strain evidence="3 4">NBRC 107568</strain>
    </source>
</reference>
<dbReference type="AlphaFoldDB" id="A0A8J3WL52"/>
<gene>
    <name evidence="3" type="ORF">Psi01_28670</name>
</gene>
<keyword evidence="2" id="KW-0472">Membrane</keyword>
<feature type="region of interest" description="Disordered" evidence="1">
    <location>
        <begin position="14"/>
        <end position="33"/>
    </location>
</feature>
<comment type="caution">
    <text evidence="3">The sequence shown here is derived from an EMBL/GenBank/DDBJ whole genome shotgun (WGS) entry which is preliminary data.</text>
</comment>
<evidence type="ECO:0000313" key="4">
    <source>
        <dbReference type="Proteomes" id="UP000619788"/>
    </source>
</evidence>
<keyword evidence="2" id="KW-1133">Transmembrane helix</keyword>
<protein>
    <submittedName>
        <fullName evidence="3">Uncharacterized protein</fullName>
    </submittedName>
</protein>
<keyword evidence="2" id="KW-0812">Transmembrane</keyword>
<name>A0A8J3WL52_9ACTN</name>
<dbReference type="EMBL" id="BOOJ01000025">
    <property type="protein sequence ID" value="GIH92237.1"/>
    <property type="molecule type" value="Genomic_DNA"/>
</dbReference>
<evidence type="ECO:0000313" key="3">
    <source>
        <dbReference type="EMBL" id="GIH92237.1"/>
    </source>
</evidence>
<accession>A0A8J3WL52</accession>
<sequence>MVLFPMFLIATRRRPAAPGTGPPGRARTAATAPSWPPRWWSPGASLWGWRRGESWVWWSLALAAAAGFLPAVIVHLIIGYMSFVHLAPVYLGIGLTTPALALARLCLCAREQETAGSPISRDRVSPSPHRPAR</sequence>
<evidence type="ECO:0000256" key="2">
    <source>
        <dbReference type="SAM" id="Phobius"/>
    </source>
</evidence>
<feature type="compositionally biased region" description="Low complexity" evidence="1">
    <location>
        <begin position="16"/>
        <end position="33"/>
    </location>
</feature>
<feature type="transmembrane region" description="Helical" evidence="2">
    <location>
        <begin position="55"/>
        <end position="81"/>
    </location>
</feature>
<keyword evidence="4" id="KW-1185">Reference proteome</keyword>
<proteinExistence type="predicted"/>
<organism evidence="3 4">
    <name type="scientific">Planobispora siamensis</name>
    <dbReference type="NCBI Taxonomy" id="936338"/>
    <lineage>
        <taxon>Bacteria</taxon>
        <taxon>Bacillati</taxon>
        <taxon>Actinomycetota</taxon>
        <taxon>Actinomycetes</taxon>
        <taxon>Streptosporangiales</taxon>
        <taxon>Streptosporangiaceae</taxon>
        <taxon>Planobispora</taxon>
    </lineage>
</organism>